<accession>A0A7D5TSB9</accession>
<dbReference type="OrthoDB" id="136681at2157"/>
<organism evidence="3 4">
    <name type="scientific">Halosimplex pelagicum</name>
    <dbReference type="NCBI Taxonomy" id="869886"/>
    <lineage>
        <taxon>Archaea</taxon>
        <taxon>Methanobacteriati</taxon>
        <taxon>Methanobacteriota</taxon>
        <taxon>Stenosarchaea group</taxon>
        <taxon>Halobacteria</taxon>
        <taxon>Halobacteriales</taxon>
        <taxon>Haloarculaceae</taxon>
        <taxon>Halosimplex</taxon>
    </lineage>
</organism>
<protein>
    <submittedName>
        <fullName evidence="3">PQQ-binding-like beta-propeller repeat protein</fullName>
    </submittedName>
</protein>
<reference evidence="3 4" key="1">
    <citation type="submission" date="2020-07" db="EMBL/GenBank/DDBJ databases">
        <title>Halosimplex litoreum sp. nov. and Halosimplex rubrum sp. nov., isolated from different salt environments.</title>
        <authorList>
            <person name="Cui H."/>
        </authorList>
    </citation>
    <scope>NUCLEOTIDE SEQUENCE [LARGE SCALE GENOMIC DNA]</scope>
    <source>
        <strain evidence="3 4">R2</strain>
    </source>
</reference>
<feature type="domain" description="Pyrrolo-quinoline quinone repeat" evidence="2">
    <location>
        <begin position="172"/>
        <end position="252"/>
    </location>
</feature>
<dbReference type="AlphaFoldDB" id="A0A7D5TSB9"/>
<evidence type="ECO:0000256" key="1">
    <source>
        <dbReference type="SAM" id="MobiDB-lite"/>
    </source>
</evidence>
<dbReference type="SMART" id="SM00564">
    <property type="entry name" value="PQQ"/>
    <property type="match status" value="6"/>
</dbReference>
<dbReference type="InterPro" id="IPR018391">
    <property type="entry name" value="PQQ_b-propeller_rpt"/>
</dbReference>
<dbReference type="Gene3D" id="2.40.10.480">
    <property type="match status" value="1"/>
</dbReference>
<dbReference type="PROSITE" id="PS51257">
    <property type="entry name" value="PROKAR_LIPOPROTEIN"/>
    <property type="match status" value="1"/>
</dbReference>
<proteinExistence type="predicted"/>
<dbReference type="KEGG" id="hpel:HZS54_09765"/>
<dbReference type="GeneID" id="56082876"/>
<dbReference type="PROSITE" id="PS51318">
    <property type="entry name" value="TAT"/>
    <property type="match status" value="1"/>
</dbReference>
<dbReference type="Proteomes" id="UP000509346">
    <property type="component" value="Chromosome"/>
</dbReference>
<gene>
    <name evidence="3" type="ORF">HZS54_09765</name>
</gene>
<name>A0A7D5TSB9_9EURY</name>
<dbReference type="InterPro" id="IPR015943">
    <property type="entry name" value="WD40/YVTN_repeat-like_dom_sf"/>
</dbReference>
<dbReference type="EMBL" id="CP058909">
    <property type="protein sequence ID" value="QLH81892.1"/>
    <property type="molecule type" value="Genomic_DNA"/>
</dbReference>
<sequence length="389" mass="40303">MEREVTRRRFLRTGGAASALALAGCLGGSNPISGGGGGGPSGWPRPQRDAAFTGHTEASGPTGSVETEWSHDLGDEHLGQAPAVVGGTVYVADPDGVSALDAESGSEQWREEFDGSIGQLTVLDGTVYFESAGVRALDAADGSTEWTYDDVAERGKVTVADGTAYLAEWTGGLVALDAGSGEEQWTGSTDEGVPHQPAVADGTAYFVTRGGEETPSYLVAVDTESGEETARIEREAAIDQRPTVVDGTVYQQNGWAVGPTTVPGGEQAWGYDERVPRGAPSVAVDGSTVYFANRRPGTTHYQIVALDRSSGEPVWRRTLDGGVVAAPIVADGTVYLGTTEGTVYGLDAESGETAWQHALEGRVDASLAVANGRLYVAASEGGVYALAEA</sequence>
<dbReference type="PANTHER" id="PTHR34512:SF30">
    <property type="entry name" value="OUTER MEMBRANE PROTEIN ASSEMBLY FACTOR BAMB"/>
    <property type="match status" value="1"/>
</dbReference>
<keyword evidence="4" id="KW-1185">Reference proteome</keyword>
<evidence type="ECO:0000313" key="3">
    <source>
        <dbReference type="EMBL" id="QLH81892.1"/>
    </source>
</evidence>
<dbReference type="InterPro" id="IPR006311">
    <property type="entry name" value="TAT_signal"/>
</dbReference>
<dbReference type="RefSeq" id="WP_179922328.1">
    <property type="nucleotide sequence ID" value="NZ_CP058909.1"/>
</dbReference>
<evidence type="ECO:0000259" key="2">
    <source>
        <dbReference type="Pfam" id="PF13360"/>
    </source>
</evidence>
<feature type="domain" description="Pyrrolo-quinoline quinone repeat" evidence="2">
    <location>
        <begin position="68"/>
        <end position="152"/>
    </location>
</feature>
<feature type="domain" description="Pyrrolo-quinoline quinone repeat" evidence="2">
    <location>
        <begin position="263"/>
        <end position="386"/>
    </location>
</feature>
<evidence type="ECO:0000313" key="4">
    <source>
        <dbReference type="Proteomes" id="UP000509346"/>
    </source>
</evidence>
<dbReference type="Gene3D" id="2.130.10.10">
    <property type="entry name" value="YVTN repeat-like/Quinoprotein amine dehydrogenase"/>
    <property type="match status" value="2"/>
</dbReference>
<feature type="region of interest" description="Disordered" evidence="1">
    <location>
        <begin position="28"/>
        <end position="69"/>
    </location>
</feature>
<dbReference type="PANTHER" id="PTHR34512">
    <property type="entry name" value="CELL SURFACE PROTEIN"/>
    <property type="match status" value="1"/>
</dbReference>
<dbReference type="InterPro" id="IPR011047">
    <property type="entry name" value="Quinoprotein_ADH-like_sf"/>
</dbReference>
<dbReference type="Pfam" id="PF13360">
    <property type="entry name" value="PQQ_2"/>
    <property type="match status" value="3"/>
</dbReference>
<dbReference type="SUPFAM" id="SSF50998">
    <property type="entry name" value="Quinoprotein alcohol dehydrogenase-like"/>
    <property type="match status" value="2"/>
</dbReference>
<dbReference type="InterPro" id="IPR002372">
    <property type="entry name" value="PQQ_rpt_dom"/>
</dbReference>